<comment type="caution">
    <text evidence="2">The sequence shown here is derived from an EMBL/GenBank/DDBJ whole genome shotgun (WGS) entry which is preliminary data.</text>
</comment>
<gene>
    <name evidence="2" type="ORF">EYF80_031017</name>
</gene>
<sequence>MKPVPAGEGDIDMSRDPPYDEPSVEFRAVSSGTGTSAAPFRSPSHRCAPSPFSCARPVALWTRGLRSALRTSGASVL</sequence>
<evidence type="ECO:0000313" key="2">
    <source>
        <dbReference type="EMBL" id="TNN58772.1"/>
    </source>
</evidence>
<keyword evidence="3" id="KW-1185">Reference proteome</keyword>
<feature type="region of interest" description="Disordered" evidence="1">
    <location>
        <begin position="1"/>
        <end position="21"/>
    </location>
</feature>
<dbReference type="AlphaFoldDB" id="A0A4Z2H1K3"/>
<protein>
    <submittedName>
        <fullName evidence="2">Uncharacterized protein</fullName>
    </submittedName>
</protein>
<evidence type="ECO:0000313" key="3">
    <source>
        <dbReference type="Proteomes" id="UP000314294"/>
    </source>
</evidence>
<reference evidence="2 3" key="1">
    <citation type="submission" date="2019-03" db="EMBL/GenBank/DDBJ databases">
        <title>First draft genome of Liparis tanakae, snailfish: a comprehensive survey of snailfish specific genes.</title>
        <authorList>
            <person name="Kim W."/>
            <person name="Song I."/>
            <person name="Jeong J.-H."/>
            <person name="Kim D."/>
            <person name="Kim S."/>
            <person name="Ryu S."/>
            <person name="Song J.Y."/>
            <person name="Lee S.K."/>
        </authorList>
    </citation>
    <scope>NUCLEOTIDE SEQUENCE [LARGE SCALE GENOMIC DNA]</scope>
    <source>
        <tissue evidence="2">Muscle</tissue>
    </source>
</reference>
<dbReference type="Proteomes" id="UP000314294">
    <property type="component" value="Unassembled WGS sequence"/>
</dbReference>
<proteinExistence type="predicted"/>
<name>A0A4Z2H1K3_9TELE</name>
<organism evidence="2 3">
    <name type="scientific">Liparis tanakae</name>
    <name type="common">Tanaka's snailfish</name>
    <dbReference type="NCBI Taxonomy" id="230148"/>
    <lineage>
        <taxon>Eukaryota</taxon>
        <taxon>Metazoa</taxon>
        <taxon>Chordata</taxon>
        <taxon>Craniata</taxon>
        <taxon>Vertebrata</taxon>
        <taxon>Euteleostomi</taxon>
        <taxon>Actinopterygii</taxon>
        <taxon>Neopterygii</taxon>
        <taxon>Teleostei</taxon>
        <taxon>Neoteleostei</taxon>
        <taxon>Acanthomorphata</taxon>
        <taxon>Eupercaria</taxon>
        <taxon>Perciformes</taxon>
        <taxon>Cottioidei</taxon>
        <taxon>Cottales</taxon>
        <taxon>Liparidae</taxon>
        <taxon>Liparis</taxon>
    </lineage>
</organism>
<evidence type="ECO:0000256" key="1">
    <source>
        <dbReference type="SAM" id="MobiDB-lite"/>
    </source>
</evidence>
<dbReference type="EMBL" id="SRLO01000371">
    <property type="protein sequence ID" value="TNN58772.1"/>
    <property type="molecule type" value="Genomic_DNA"/>
</dbReference>
<accession>A0A4Z2H1K3</accession>